<feature type="compositionally biased region" description="Polar residues" evidence="1">
    <location>
        <begin position="197"/>
        <end position="206"/>
    </location>
</feature>
<feature type="compositionally biased region" description="Basic and acidic residues" evidence="1">
    <location>
        <begin position="182"/>
        <end position="196"/>
    </location>
</feature>
<protein>
    <submittedName>
        <fullName evidence="2">Uncharacterized protein</fullName>
    </submittedName>
</protein>
<evidence type="ECO:0000256" key="1">
    <source>
        <dbReference type="SAM" id="MobiDB-lite"/>
    </source>
</evidence>
<dbReference type="Pfam" id="PF14223">
    <property type="entry name" value="Retrotran_gag_2"/>
    <property type="match status" value="1"/>
</dbReference>
<dbReference type="PANTHER" id="PTHR37610">
    <property type="entry name" value="CCHC-TYPE DOMAIN-CONTAINING PROTEIN"/>
    <property type="match status" value="1"/>
</dbReference>
<dbReference type="AlphaFoldDB" id="A0A5C7HLG2"/>
<dbReference type="PANTHER" id="PTHR37610:SF47">
    <property type="entry name" value="RETROTRANSPOSON COPIA-LIKE N-TERMINAL DOMAIN-CONTAINING PROTEIN"/>
    <property type="match status" value="1"/>
</dbReference>
<dbReference type="EMBL" id="VAHF01000008">
    <property type="protein sequence ID" value="TXG57096.1"/>
    <property type="molecule type" value="Genomic_DNA"/>
</dbReference>
<dbReference type="OrthoDB" id="1748682at2759"/>
<organism evidence="2 3">
    <name type="scientific">Acer yangbiense</name>
    <dbReference type="NCBI Taxonomy" id="1000413"/>
    <lineage>
        <taxon>Eukaryota</taxon>
        <taxon>Viridiplantae</taxon>
        <taxon>Streptophyta</taxon>
        <taxon>Embryophyta</taxon>
        <taxon>Tracheophyta</taxon>
        <taxon>Spermatophyta</taxon>
        <taxon>Magnoliopsida</taxon>
        <taxon>eudicotyledons</taxon>
        <taxon>Gunneridae</taxon>
        <taxon>Pentapetalae</taxon>
        <taxon>rosids</taxon>
        <taxon>malvids</taxon>
        <taxon>Sapindales</taxon>
        <taxon>Sapindaceae</taxon>
        <taxon>Hippocastanoideae</taxon>
        <taxon>Acereae</taxon>
        <taxon>Acer</taxon>
    </lineage>
</organism>
<accession>A0A5C7HLG2</accession>
<name>A0A5C7HLG2_9ROSI</name>
<evidence type="ECO:0000313" key="3">
    <source>
        <dbReference type="Proteomes" id="UP000323000"/>
    </source>
</evidence>
<sequence>MSIIMFDTNSTDTQFGHFDHHSIQITTIKLNGDNFYHWSLSVHMYIHGHGKINYLIGAKKEPKSIDAQHATWDAKNSMVMAWLVNSMEEDISSNYLDNSTAKEIWDSLTEMYSDLGNQSQIYELQLKLGESKQGSDTVTKYFAGLKRLWQDLDMYNEYTWKDLVDGAHYQKVVDNNKVTSGKGDRQREVERNKTRDGASTPSKWYI</sequence>
<keyword evidence="3" id="KW-1185">Reference proteome</keyword>
<evidence type="ECO:0000313" key="2">
    <source>
        <dbReference type="EMBL" id="TXG57096.1"/>
    </source>
</evidence>
<reference evidence="3" key="1">
    <citation type="journal article" date="2019" name="Gigascience">
        <title>De novo genome assembly of the endangered Acer yangbiense, a plant species with extremely small populations endemic to Yunnan Province, China.</title>
        <authorList>
            <person name="Yang J."/>
            <person name="Wariss H.M."/>
            <person name="Tao L."/>
            <person name="Zhang R."/>
            <person name="Yun Q."/>
            <person name="Hollingsworth P."/>
            <person name="Dao Z."/>
            <person name="Luo G."/>
            <person name="Guo H."/>
            <person name="Ma Y."/>
            <person name="Sun W."/>
        </authorList>
    </citation>
    <scope>NUCLEOTIDE SEQUENCE [LARGE SCALE GENOMIC DNA]</scope>
    <source>
        <strain evidence="3">cv. Malutang</strain>
    </source>
</reference>
<gene>
    <name evidence="2" type="ORF">EZV62_018409</name>
</gene>
<comment type="caution">
    <text evidence="2">The sequence shown here is derived from an EMBL/GenBank/DDBJ whole genome shotgun (WGS) entry which is preliminary data.</text>
</comment>
<dbReference type="Proteomes" id="UP000323000">
    <property type="component" value="Chromosome 8"/>
</dbReference>
<feature type="region of interest" description="Disordered" evidence="1">
    <location>
        <begin position="177"/>
        <end position="206"/>
    </location>
</feature>
<proteinExistence type="predicted"/>